<dbReference type="GO" id="GO:0016783">
    <property type="term" value="F:sulfurtransferase activity"/>
    <property type="evidence" value="ECO:0007669"/>
    <property type="project" value="InterPro"/>
</dbReference>
<gene>
    <name evidence="3" type="primary">fdhD</name>
    <name evidence="4" type="ORF">EV210_105220</name>
</gene>
<dbReference type="SUPFAM" id="SSF53927">
    <property type="entry name" value="Cytidine deaminase-like"/>
    <property type="match status" value="1"/>
</dbReference>
<sequence length="270" mass="29611">MQEKRTGVYSYPALKVIDEKLLPVEDMVSEEEPLTLYLNGKELVTMLCSPVEQRYLALGFLVSEGMLGSIADLTEFTVDEERGLIWAEADQVPDNAGRMYLKRCLTACCGRGRAEFYFANDARVSKEIDSELRVRAQDINQYALLLEEASATHRVTSGVHSGALAQNGSLICFAEDIGRHNVFDKLYGKCLESGVNPADKILVFSGRVSSEIILKVSKMGVPVVVARSVPTSLAIDMAVKLGITLIGVAKGDWFHVYTGAERVLVDNDGK</sequence>
<comment type="subcellular location">
    <subcellularLocation>
        <location evidence="3">Cytoplasm</location>
    </subcellularLocation>
</comment>
<dbReference type="Proteomes" id="UP000295063">
    <property type="component" value="Unassembled WGS sequence"/>
</dbReference>
<dbReference type="PANTHER" id="PTHR30592:SF1">
    <property type="entry name" value="SULFUR CARRIER PROTEIN FDHD"/>
    <property type="match status" value="1"/>
</dbReference>
<dbReference type="InterPro" id="IPR003786">
    <property type="entry name" value="FdhD"/>
</dbReference>
<dbReference type="HAMAP" id="MF_00187">
    <property type="entry name" value="FdhD"/>
    <property type="match status" value="1"/>
</dbReference>
<evidence type="ECO:0000313" key="4">
    <source>
        <dbReference type="EMBL" id="TCL37783.1"/>
    </source>
</evidence>
<comment type="function">
    <text evidence="3">Required for formate dehydrogenase (FDH) activity. Acts as a sulfur carrier protein that transfers sulfur from IscS to the molybdenum cofactor prior to its insertion into FDH.</text>
</comment>
<dbReference type="EMBL" id="SLUI01000005">
    <property type="protein sequence ID" value="TCL37783.1"/>
    <property type="molecule type" value="Genomic_DNA"/>
</dbReference>
<keyword evidence="1 3" id="KW-0963">Cytoplasm</keyword>
<dbReference type="PANTHER" id="PTHR30592">
    <property type="entry name" value="FORMATE DEHYDROGENASE"/>
    <property type="match status" value="1"/>
</dbReference>
<feature type="active site" description="Cysteine persulfide intermediate" evidence="3">
    <location>
        <position position="109"/>
    </location>
</feature>
<accession>A0A4R1Q8A2</accession>
<evidence type="ECO:0000256" key="1">
    <source>
        <dbReference type="ARBA" id="ARBA00022490"/>
    </source>
</evidence>
<dbReference type="GO" id="GO:0005737">
    <property type="term" value="C:cytoplasm"/>
    <property type="evidence" value="ECO:0007669"/>
    <property type="project" value="UniProtKB-SubCell"/>
</dbReference>
<protein>
    <recommendedName>
        <fullName evidence="3">Sulfur carrier protein FdhD</fullName>
    </recommendedName>
</protein>
<dbReference type="GO" id="GO:0097163">
    <property type="term" value="F:sulfur carrier activity"/>
    <property type="evidence" value="ECO:0007669"/>
    <property type="project" value="UniProtKB-UniRule"/>
</dbReference>
<organism evidence="4 5">
    <name type="scientific">Anaerospora hongkongensis</name>
    <dbReference type="NCBI Taxonomy" id="244830"/>
    <lineage>
        <taxon>Bacteria</taxon>
        <taxon>Bacillati</taxon>
        <taxon>Bacillota</taxon>
        <taxon>Negativicutes</taxon>
        <taxon>Selenomonadales</taxon>
        <taxon>Sporomusaceae</taxon>
        <taxon>Anaerospora</taxon>
    </lineage>
</organism>
<evidence type="ECO:0000313" key="5">
    <source>
        <dbReference type="Proteomes" id="UP000295063"/>
    </source>
</evidence>
<name>A0A4R1Q8A2_9FIRM</name>
<keyword evidence="2 3" id="KW-0501">Molybdenum cofactor biosynthesis</keyword>
<comment type="caution">
    <text evidence="3">Lacks conserved residue(s) required for the propagation of feature annotation.</text>
</comment>
<dbReference type="OrthoDB" id="9782042at2"/>
<dbReference type="NCBIfam" id="TIGR00129">
    <property type="entry name" value="fdhD_narQ"/>
    <property type="match status" value="1"/>
</dbReference>
<dbReference type="RefSeq" id="WP_132078881.1">
    <property type="nucleotide sequence ID" value="NZ_SLUI01000005.1"/>
</dbReference>
<evidence type="ECO:0000256" key="2">
    <source>
        <dbReference type="ARBA" id="ARBA00023150"/>
    </source>
</evidence>
<dbReference type="Pfam" id="PF02634">
    <property type="entry name" value="FdhD-NarQ"/>
    <property type="match status" value="1"/>
</dbReference>
<evidence type="ECO:0000256" key="3">
    <source>
        <dbReference type="HAMAP-Rule" id="MF_00187"/>
    </source>
</evidence>
<dbReference type="AlphaFoldDB" id="A0A4R1Q8A2"/>
<dbReference type="PIRSF" id="PIRSF015626">
    <property type="entry name" value="FdhD"/>
    <property type="match status" value="1"/>
</dbReference>
<dbReference type="InterPro" id="IPR016193">
    <property type="entry name" value="Cytidine_deaminase-like"/>
</dbReference>
<dbReference type="GO" id="GO:0006777">
    <property type="term" value="P:Mo-molybdopterin cofactor biosynthetic process"/>
    <property type="evidence" value="ECO:0007669"/>
    <property type="project" value="UniProtKB-UniRule"/>
</dbReference>
<keyword evidence="5" id="KW-1185">Reference proteome</keyword>
<dbReference type="Gene3D" id="3.10.20.10">
    <property type="match status" value="1"/>
</dbReference>
<dbReference type="Gene3D" id="3.40.140.10">
    <property type="entry name" value="Cytidine Deaminase, domain 2"/>
    <property type="match status" value="1"/>
</dbReference>
<comment type="caution">
    <text evidence="4">The sequence shown here is derived from an EMBL/GenBank/DDBJ whole genome shotgun (WGS) entry which is preliminary data.</text>
</comment>
<comment type="similarity">
    <text evidence="3">Belongs to the FdhD family.</text>
</comment>
<reference evidence="4 5" key="1">
    <citation type="submission" date="2019-03" db="EMBL/GenBank/DDBJ databases">
        <title>Genomic Encyclopedia of Type Strains, Phase IV (KMG-IV): sequencing the most valuable type-strain genomes for metagenomic binning, comparative biology and taxonomic classification.</title>
        <authorList>
            <person name="Goeker M."/>
        </authorList>
    </citation>
    <scope>NUCLEOTIDE SEQUENCE [LARGE SCALE GENOMIC DNA]</scope>
    <source>
        <strain evidence="4 5">DSM 15969</strain>
    </source>
</reference>
<proteinExistence type="inferred from homology"/>